<evidence type="ECO:0000256" key="9">
    <source>
        <dbReference type="ARBA" id="ARBA00023237"/>
    </source>
</evidence>
<comment type="subcellular location">
    <subcellularLocation>
        <location evidence="1 10">Cell outer membrane</location>
        <topology evidence="1 10">Multi-pass membrane protein</topology>
    </subcellularLocation>
</comment>
<dbReference type="GO" id="GO:0009279">
    <property type="term" value="C:cell outer membrane"/>
    <property type="evidence" value="ECO:0007669"/>
    <property type="project" value="UniProtKB-SubCell"/>
</dbReference>
<dbReference type="GO" id="GO:0015344">
    <property type="term" value="F:siderophore uptake transmembrane transporter activity"/>
    <property type="evidence" value="ECO:0007669"/>
    <property type="project" value="TreeGrafter"/>
</dbReference>
<dbReference type="Gene3D" id="2.40.170.20">
    <property type="entry name" value="TonB-dependent receptor, beta-barrel domain"/>
    <property type="match status" value="1"/>
</dbReference>
<dbReference type="InterPro" id="IPR036942">
    <property type="entry name" value="Beta-barrel_TonB_sf"/>
</dbReference>
<keyword evidence="4 10" id="KW-0812">Transmembrane</keyword>
<keyword evidence="17" id="KW-1185">Reference proteome</keyword>
<evidence type="ECO:0000256" key="10">
    <source>
        <dbReference type="PROSITE-ProRule" id="PRU01360"/>
    </source>
</evidence>
<comment type="similarity">
    <text evidence="10 11">Belongs to the TonB-dependent receptor family.</text>
</comment>
<evidence type="ECO:0000313" key="16">
    <source>
        <dbReference type="EMBL" id="RKH47159.1"/>
    </source>
</evidence>
<dbReference type="AlphaFoldDB" id="A0A3A8NUM6"/>
<dbReference type="InterPro" id="IPR012910">
    <property type="entry name" value="Plug_dom"/>
</dbReference>
<feature type="domain" description="TonB-dependent receptor plug" evidence="15">
    <location>
        <begin position="240"/>
        <end position="348"/>
    </location>
</feature>
<keyword evidence="2 10" id="KW-0813">Transport</keyword>
<evidence type="ECO:0000256" key="2">
    <source>
        <dbReference type="ARBA" id="ARBA00022448"/>
    </source>
</evidence>
<feature type="compositionally biased region" description="Basic residues" evidence="12">
    <location>
        <begin position="54"/>
        <end position="63"/>
    </location>
</feature>
<evidence type="ECO:0000256" key="6">
    <source>
        <dbReference type="ARBA" id="ARBA00023077"/>
    </source>
</evidence>
<feature type="compositionally biased region" description="Pro residues" evidence="12">
    <location>
        <begin position="141"/>
        <end position="154"/>
    </location>
</feature>
<dbReference type="SUPFAM" id="SSF56935">
    <property type="entry name" value="Porins"/>
    <property type="match status" value="1"/>
</dbReference>
<dbReference type="Pfam" id="PF00593">
    <property type="entry name" value="TonB_dep_Rec_b-barrel"/>
    <property type="match status" value="1"/>
</dbReference>
<dbReference type="InterPro" id="IPR039426">
    <property type="entry name" value="TonB-dep_rcpt-like"/>
</dbReference>
<reference evidence="17" key="1">
    <citation type="submission" date="2018-09" db="EMBL/GenBank/DDBJ databases">
        <authorList>
            <person name="Livingstone P.G."/>
            <person name="Whitworth D.E."/>
        </authorList>
    </citation>
    <scope>NUCLEOTIDE SEQUENCE [LARGE SCALE GENOMIC DNA]</scope>
    <source>
        <strain evidence="17">CA051B</strain>
    </source>
</reference>
<dbReference type="PROSITE" id="PS52016">
    <property type="entry name" value="TONB_DEPENDENT_REC_3"/>
    <property type="match status" value="1"/>
</dbReference>
<dbReference type="PANTHER" id="PTHR30069">
    <property type="entry name" value="TONB-DEPENDENT OUTER MEMBRANE RECEPTOR"/>
    <property type="match status" value="1"/>
</dbReference>
<comment type="caution">
    <text evidence="16">The sequence shown here is derived from an EMBL/GenBank/DDBJ whole genome shotgun (WGS) entry which is preliminary data.</text>
</comment>
<evidence type="ECO:0000256" key="12">
    <source>
        <dbReference type="SAM" id="MobiDB-lite"/>
    </source>
</evidence>
<gene>
    <name evidence="16" type="ORF">D7V93_34195</name>
</gene>
<evidence type="ECO:0000313" key="17">
    <source>
        <dbReference type="Proteomes" id="UP000272888"/>
    </source>
</evidence>
<accession>A0A3A8NUM6</accession>
<dbReference type="CDD" id="cd01347">
    <property type="entry name" value="ligand_gated_channel"/>
    <property type="match status" value="1"/>
</dbReference>
<dbReference type="Proteomes" id="UP000272888">
    <property type="component" value="Unassembled WGS sequence"/>
</dbReference>
<feature type="domain" description="TonB-dependent receptor-like beta-barrel" evidence="14">
    <location>
        <begin position="439"/>
        <end position="836"/>
    </location>
</feature>
<dbReference type="RefSeq" id="WP_120647368.1">
    <property type="nucleotide sequence ID" value="NZ_RAWB01000532.1"/>
</dbReference>
<keyword evidence="5 13" id="KW-0732">Signal</keyword>
<dbReference type="Gene3D" id="2.170.130.10">
    <property type="entry name" value="TonB-dependent receptor, plug domain"/>
    <property type="match status" value="1"/>
</dbReference>
<dbReference type="PANTHER" id="PTHR30069:SF29">
    <property type="entry name" value="HEMOGLOBIN AND HEMOGLOBIN-HAPTOGLOBIN-BINDING PROTEIN 1-RELATED"/>
    <property type="match status" value="1"/>
</dbReference>
<feature type="compositionally biased region" description="Low complexity" evidence="12">
    <location>
        <begin position="64"/>
        <end position="73"/>
    </location>
</feature>
<evidence type="ECO:0000256" key="4">
    <source>
        <dbReference type="ARBA" id="ARBA00022692"/>
    </source>
</evidence>
<feature type="region of interest" description="Disordered" evidence="12">
    <location>
        <begin position="43"/>
        <end position="213"/>
    </location>
</feature>
<protein>
    <submittedName>
        <fullName evidence="16">TonB-dependent receptor</fullName>
    </submittedName>
</protein>
<keyword evidence="7 10" id="KW-0472">Membrane</keyword>
<keyword evidence="8 16" id="KW-0675">Receptor</keyword>
<dbReference type="Pfam" id="PF07715">
    <property type="entry name" value="Plug"/>
    <property type="match status" value="1"/>
</dbReference>
<sequence>MDSTGYCGPQNHAAKMVLGRKSARMYLPLVLCALSLLAPAVGQAQDAAEPAPKTRTKPVRTKRTPAATTPRAPRAAKPRKGKGAAPVTPPPATTAPDTTGLSVEDPALASEPSATPPVDPYSPAAALPGTDPLPVASPGVPASPPVAATPPPSDVPAATPAATAGGVPLPASEPLGSSSNVPDRAPFTEPSPDRAMPPPSGLAGLDGPDPLAASSLEESVNRVLSEAVVTTASKRRQRIADVPLTVSWIPAEELEGTGQFSLCEAIQYFPGMECRRGSMRKAAVSARGLGSNYLSNRLLLLKDGRPLTDPWTGQFYADETTPLTNLKQVEVIRGPGSSLYGSNAFSGVINIIERQPADLIPKGQSIGADARILAGQDKTWRLQTTVAGKGGPVEALLGYYGFGSDGPQLFNDPRVGQVDDNEDSLVHQVNGKVRVGAVSLDADFTDGNIGRPGGQNISTVGNCGRCHYTSQDNEHVQNLNTAIQVDQQVNENVRVFAQGYAFFKRRDVALENQVTGALESALGKRRRLGGEARALFSLDRLSLTVGGDVKADQVNNQNILSGLGLDDTRQTILGGFVDAEYRATDRLVLGAGARYDRYQIPERVWTSRTDQISPRASVVFHAIPELLTLRTNYGRAFRAPTLAELAINQQMYAATLLGNPALKAETLDTVEAAVDFWPLDRKVRLTGTAFYNRANNFINQELLFGSTSQFKNLGDARVAGFEAEAAAQVPALNSSFDVAYQFLDARALPADGGPDYALDYAPSHRIYARGRTNIGKVAFVEIYGLFVGPRFDPGFVVDEISGTTTRVRMPSYITASARVGFQVHERVAVSLLGTNLFNAQYEESHGFPAPPQGLFSEIRLRY</sequence>
<feature type="chain" id="PRO_5017413844" evidence="13">
    <location>
        <begin position="45"/>
        <end position="862"/>
    </location>
</feature>
<evidence type="ECO:0000256" key="5">
    <source>
        <dbReference type="ARBA" id="ARBA00022729"/>
    </source>
</evidence>
<evidence type="ECO:0000256" key="1">
    <source>
        <dbReference type="ARBA" id="ARBA00004571"/>
    </source>
</evidence>
<dbReference type="EMBL" id="RAWB01000532">
    <property type="protein sequence ID" value="RKH47159.1"/>
    <property type="molecule type" value="Genomic_DNA"/>
</dbReference>
<dbReference type="GO" id="GO:0044718">
    <property type="term" value="P:siderophore transmembrane transport"/>
    <property type="evidence" value="ECO:0007669"/>
    <property type="project" value="TreeGrafter"/>
</dbReference>
<keyword evidence="3 10" id="KW-1134">Transmembrane beta strand</keyword>
<feature type="signal peptide" evidence="13">
    <location>
        <begin position="1"/>
        <end position="44"/>
    </location>
</feature>
<evidence type="ECO:0000256" key="3">
    <source>
        <dbReference type="ARBA" id="ARBA00022452"/>
    </source>
</evidence>
<evidence type="ECO:0000256" key="13">
    <source>
        <dbReference type="SAM" id="SignalP"/>
    </source>
</evidence>
<name>A0A3A8NUM6_9BACT</name>
<evidence type="ECO:0000259" key="15">
    <source>
        <dbReference type="Pfam" id="PF07715"/>
    </source>
</evidence>
<feature type="compositionally biased region" description="Low complexity" evidence="12">
    <location>
        <begin position="155"/>
        <end position="170"/>
    </location>
</feature>
<keyword evidence="6 11" id="KW-0798">TonB box</keyword>
<dbReference type="InterPro" id="IPR037066">
    <property type="entry name" value="Plug_dom_sf"/>
</dbReference>
<evidence type="ECO:0000256" key="8">
    <source>
        <dbReference type="ARBA" id="ARBA00023170"/>
    </source>
</evidence>
<keyword evidence="9 10" id="KW-0998">Cell outer membrane</keyword>
<evidence type="ECO:0000256" key="7">
    <source>
        <dbReference type="ARBA" id="ARBA00023136"/>
    </source>
</evidence>
<dbReference type="InterPro" id="IPR000531">
    <property type="entry name" value="Beta-barrel_TonB"/>
</dbReference>
<evidence type="ECO:0000259" key="14">
    <source>
        <dbReference type="Pfam" id="PF00593"/>
    </source>
</evidence>
<proteinExistence type="inferred from homology"/>
<evidence type="ECO:0000256" key="11">
    <source>
        <dbReference type="RuleBase" id="RU003357"/>
    </source>
</evidence>
<organism evidence="16 17">
    <name type="scientific">Corallococcus llansteffanensis</name>
    <dbReference type="NCBI Taxonomy" id="2316731"/>
    <lineage>
        <taxon>Bacteria</taxon>
        <taxon>Pseudomonadati</taxon>
        <taxon>Myxococcota</taxon>
        <taxon>Myxococcia</taxon>
        <taxon>Myxococcales</taxon>
        <taxon>Cystobacterineae</taxon>
        <taxon>Myxococcaceae</taxon>
        <taxon>Corallococcus</taxon>
    </lineage>
</organism>